<dbReference type="EMBL" id="AJDQ01000006">
    <property type="protein sequence ID" value="EOI56908.1"/>
    <property type="molecule type" value="Genomic_DNA"/>
</dbReference>
<sequence>MKVTNRGEAMIDRGAILTYQKQQRVIFGNEDCLYIKPHPALQPYVSNYTLTFPTKTAISDHYTVIPHGCATMIFGIKGQELDSQLFGPATQAVRVGDQAAGFDQILIVEFQPAGLHAFLGFHQHELTDQLFPLELLHAKIQQGMRRLLEKAESMQELVMGVDQLFLKAISKPSPSEVTGLTRSIVHHRGNISLKQLSKEAFYSERHLTRLFNEYLGMSTKTFSRLVRINHTLRLLNDPSNGITKIHEATGYYDVSHFNREFKQITGNTPQGYRQKMSDFYSEIAKF</sequence>
<dbReference type="Pfam" id="PF12833">
    <property type="entry name" value="HTH_18"/>
    <property type="match status" value="1"/>
</dbReference>
<dbReference type="SUPFAM" id="SSF46689">
    <property type="entry name" value="Homeodomain-like"/>
    <property type="match status" value="1"/>
</dbReference>
<name>R2XQV0_9ENTE</name>
<keyword evidence="2" id="KW-0238">DNA-binding</keyword>
<dbReference type="Gene3D" id="1.10.10.60">
    <property type="entry name" value="Homeodomain-like"/>
    <property type="match status" value="1"/>
</dbReference>
<dbReference type="InterPro" id="IPR009057">
    <property type="entry name" value="Homeodomain-like_sf"/>
</dbReference>
<dbReference type="GO" id="GO:0043565">
    <property type="term" value="F:sequence-specific DNA binding"/>
    <property type="evidence" value="ECO:0007669"/>
    <property type="project" value="InterPro"/>
</dbReference>
<dbReference type="Proteomes" id="UP000013750">
    <property type="component" value="Unassembled WGS sequence"/>
</dbReference>
<dbReference type="SMART" id="SM00342">
    <property type="entry name" value="HTH_ARAC"/>
    <property type="match status" value="1"/>
</dbReference>
<evidence type="ECO:0000256" key="1">
    <source>
        <dbReference type="ARBA" id="ARBA00023015"/>
    </source>
</evidence>
<evidence type="ECO:0000259" key="4">
    <source>
        <dbReference type="PROSITE" id="PS01124"/>
    </source>
</evidence>
<evidence type="ECO:0000313" key="7">
    <source>
        <dbReference type="Proteomes" id="UP000013750"/>
    </source>
</evidence>
<organism evidence="5 7">
    <name type="scientific">Enterococcus gilvus ATCC BAA-350</name>
    <dbReference type="NCBI Taxonomy" id="1158614"/>
    <lineage>
        <taxon>Bacteria</taxon>
        <taxon>Bacillati</taxon>
        <taxon>Bacillota</taxon>
        <taxon>Bacilli</taxon>
        <taxon>Lactobacillales</taxon>
        <taxon>Enterococcaceae</taxon>
        <taxon>Enterococcus</taxon>
    </lineage>
</organism>
<dbReference type="eggNOG" id="COG2207">
    <property type="taxonomic scope" value="Bacteria"/>
</dbReference>
<dbReference type="Pfam" id="PF20240">
    <property type="entry name" value="DUF6597"/>
    <property type="match status" value="1"/>
</dbReference>
<dbReference type="PROSITE" id="PS01124">
    <property type="entry name" value="HTH_ARAC_FAMILY_2"/>
    <property type="match status" value="1"/>
</dbReference>
<evidence type="ECO:0000313" key="8">
    <source>
        <dbReference type="Proteomes" id="UP000014160"/>
    </source>
</evidence>
<dbReference type="EMBL" id="ASWH01000001">
    <property type="protein sequence ID" value="EOW83518.1"/>
    <property type="molecule type" value="Genomic_DNA"/>
</dbReference>
<dbReference type="PANTHER" id="PTHR43280:SF2">
    <property type="entry name" value="HTH-TYPE TRANSCRIPTIONAL REGULATOR EXSA"/>
    <property type="match status" value="1"/>
</dbReference>
<keyword evidence="8" id="KW-1185">Reference proteome</keyword>
<evidence type="ECO:0000313" key="5">
    <source>
        <dbReference type="EMBL" id="EOI56908.1"/>
    </source>
</evidence>
<dbReference type="InterPro" id="IPR018060">
    <property type="entry name" value="HTH_AraC"/>
</dbReference>
<evidence type="ECO:0000313" key="6">
    <source>
        <dbReference type="EMBL" id="EOW83518.1"/>
    </source>
</evidence>
<reference evidence="5 7" key="1">
    <citation type="submission" date="2013-02" db="EMBL/GenBank/DDBJ databases">
        <title>The Genome Sequence of Enterococcus gilvus ATCC BAA-350.</title>
        <authorList>
            <consortium name="The Broad Institute Genome Sequencing Platform"/>
            <consortium name="The Broad Institute Genome Sequencing Center for Infectious Disease"/>
            <person name="Earl A.M."/>
            <person name="Gilmore M.S."/>
            <person name="Lebreton F."/>
            <person name="Walker B."/>
            <person name="Young S.K."/>
            <person name="Zeng Q."/>
            <person name="Gargeya S."/>
            <person name="Fitzgerald M."/>
            <person name="Haas B."/>
            <person name="Abouelleil A."/>
            <person name="Alvarado L."/>
            <person name="Arachchi H.M."/>
            <person name="Berlin A.M."/>
            <person name="Chapman S.B."/>
            <person name="Dewar J."/>
            <person name="Goldberg J."/>
            <person name="Griggs A."/>
            <person name="Gujja S."/>
            <person name="Hansen M."/>
            <person name="Howarth C."/>
            <person name="Imamovic A."/>
            <person name="Larimer J."/>
            <person name="McCowan C."/>
            <person name="Murphy C."/>
            <person name="Neiman D."/>
            <person name="Pearson M."/>
            <person name="Priest M."/>
            <person name="Roberts A."/>
            <person name="Saif S."/>
            <person name="Shea T."/>
            <person name="Sisk P."/>
            <person name="Sykes S."/>
            <person name="Wortman J."/>
            <person name="Nusbaum C."/>
            <person name="Birren B."/>
        </authorList>
    </citation>
    <scope>NUCLEOTIDE SEQUENCE [LARGE SCALE GENOMIC DNA]</scope>
    <source>
        <strain evidence="5 7">ATCC BAA-350</strain>
    </source>
</reference>
<dbReference type="PATRIC" id="fig|1158614.3.peg.1125"/>
<dbReference type="PANTHER" id="PTHR43280">
    <property type="entry name" value="ARAC-FAMILY TRANSCRIPTIONAL REGULATOR"/>
    <property type="match status" value="1"/>
</dbReference>
<accession>R2XQV0</accession>
<evidence type="ECO:0000256" key="2">
    <source>
        <dbReference type="ARBA" id="ARBA00023125"/>
    </source>
</evidence>
<keyword evidence="3" id="KW-0804">Transcription</keyword>
<dbReference type="InterPro" id="IPR046532">
    <property type="entry name" value="DUF6597"/>
</dbReference>
<proteinExistence type="predicted"/>
<dbReference type="HOGENOM" id="CLU_066193_1_0_9"/>
<keyword evidence="1" id="KW-0805">Transcription regulation</keyword>
<dbReference type="GO" id="GO:0003700">
    <property type="term" value="F:DNA-binding transcription factor activity"/>
    <property type="evidence" value="ECO:0007669"/>
    <property type="project" value="InterPro"/>
</dbReference>
<protein>
    <recommendedName>
        <fullName evidence="4">HTH araC/xylS-type domain-containing protein</fullName>
    </recommendedName>
</protein>
<reference evidence="6 8" key="2">
    <citation type="submission" date="2013-03" db="EMBL/GenBank/DDBJ databases">
        <title>The Genome Sequence of Enterococcus gilvus ATCC BAA-350 (PacBio/Illumina hybrid assembly).</title>
        <authorList>
            <consortium name="The Broad Institute Genomics Platform"/>
            <consortium name="The Broad Institute Genome Sequencing Center for Infectious Disease"/>
            <person name="Earl A."/>
            <person name="Russ C."/>
            <person name="Gilmore M."/>
            <person name="Surin D."/>
            <person name="Walker B."/>
            <person name="Young S."/>
            <person name="Zeng Q."/>
            <person name="Gargeya S."/>
            <person name="Fitzgerald M."/>
            <person name="Haas B."/>
            <person name="Abouelleil A."/>
            <person name="Allen A.W."/>
            <person name="Alvarado L."/>
            <person name="Arachchi H.M."/>
            <person name="Berlin A.M."/>
            <person name="Chapman S.B."/>
            <person name="Gainer-Dewar J."/>
            <person name="Goldberg J."/>
            <person name="Griggs A."/>
            <person name="Gujja S."/>
            <person name="Hansen M."/>
            <person name="Howarth C."/>
            <person name="Imamovic A."/>
            <person name="Ireland A."/>
            <person name="Larimer J."/>
            <person name="McCowan C."/>
            <person name="Murphy C."/>
            <person name="Pearson M."/>
            <person name="Poon T.W."/>
            <person name="Priest M."/>
            <person name="Roberts A."/>
            <person name="Saif S."/>
            <person name="Shea T."/>
            <person name="Sisk P."/>
            <person name="Sykes S."/>
            <person name="Wortman J."/>
            <person name="Nusbaum C."/>
            <person name="Birren B."/>
        </authorList>
    </citation>
    <scope>NUCLEOTIDE SEQUENCE [LARGE SCALE GENOMIC DNA]</scope>
    <source>
        <strain evidence="6 8">ATCC BAA-350</strain>
    </source>
</reference>
<comment type="caution">
    <text evidence="5">The sequence shown here is derived from an EMBL/GenBank/DDBJ whole genome shotgun (WGS) entry which is preliminary data.</text>
</comment>
<feature type="domain" description="HTH araC/xylS-type" evidence="4">
    <location>
        <begin position="175"/>
        <end position="275"/>
    </location>
</feature>
<dbReference type="AlphaFoldDB" id="R2XQV0"/>
<dbReference type="Proteomes" id="UP000014160">
    <property type="component" value="Unassembled WGS sequence"/>
</dbReference>
<evidence type="ECO:0000256" key="3">
    <source>
        <dbReference type="ARBA" id="ARBA00023163"/>
    </source>
</evidence>
<gene>
    <name evidence="6" type="ORF">I592_02877</name>
    <name evidence="5" type="ORF">UKC_01093</name>
</gene>